<feature type="region of interest" description="Disordered" evidence="1">
    <location>
        <begin position="55"/>
        <end position="74"/>
    </location>
</feature>
<proteinExistence type="predicted"/>
<reference evidence="2" key="2">
    <citation type="submission" date="2010-07" db="EMBL/GenBank/DDBJ databases">
        <authorList>
            <consortium name="The Broad Institute Genome Sequencing Platform"/>
            <consortium name="Broad Institute Genome Sequencing Center for Infectious Disease"/>
            <person name="Ma L.-J."/>
            <person name="Dead R."/>
            <person name="Young S."/>
            <person name="Zeng Q."/>
            <person name="Koehrsen M."/>
            <person name="Alvarado L."/>
            <person name="Berlin A."/>
            <person name="Chapman S.B."/>
            <person name="Chen Z."/>
            <person name="Freedman E."/>
            <person name="Gellesch M."/>
            <person name="Goldberg J."/>
            <person name="Griggs A."/>
            <person name="Gujja S."/>
            <person name="Heilman E.R."/>
            <person name="Heiman D."/>
            <person name="Hepburn T."/>
            <person name="Howarth C."/>
            <person name="Jen D."/>
            <person name="Larson L."/>
            <person name="Mehta T."/>
            <person name="Neiman D."/>
            <person name="Pearson M."/>
            <person name="Roberts A."/>
            <person name="Saif S."/>
            <person name="Shea T."/>
            <person name="Shenoy N."/>
            <person name="Sisk P."/>
            <person name="Stolte C."/>
            <person name="Sykes S."/>
            <person name="Walk T."/>
            <person name="White J."/>
            <person name="Yandava C."/>
            <person name="Haas B."/>
            <person name="Nusbaum C."/>
            <person name="Birren B."/>
        </authorList>
    </citation>
    <scope>NUCLEOTIDE SEQUENCE</scope>
    <source>
        <strain evidence="2">R3-111a-1</strain>
    </source>
</reference>
<dbReference type="AlphaFoldDB" id="J3NFL2"/>
<evidence type="ECO:0000256" key="1">
    <source>
        <dbReference type="SAM" id="MobiDB-lite"/>
    </source>
</evidence>
<dbReference type="GeneID" id="20340516"/>
<reference evidence="2" key="3">
    <citation type="submission" date="2010-09" db="EMBL/GenBank/DDBJ databases">
        <title>Annotation of Gaeumannomyces graminis var. tritici R3-111a-1.</title>
        <authorList>
            <consortium name="The Broad Institute Genome Sequencing Platform"/>
            <person name="Ma L.-J."/>
            <person name="Dead R."/>
            <person name="Young S.K."/>
            <person name="Zeng Q."/>
            <person name="Gargeya S."/>
            <person name="Fitzgerald M."/>
            <person name="Haas B."/>
            <person name="Abouelleil A."/>
            <person name="Alvarado L."/>
            <person name="Arachchi H.M."/>
            <person name="Berlin A."/>
            <person name="Brown A."/>
            <person name="Chapman S.B."/>
            <person name="Chen Z."/>
            <person name="Dunbar C."/>
            <person name="Freedman E."/>
            <person name="Gearin G."/>
            <person name="Gellesch M."/>
            <person name="Goldberg J."/>
            <person name="Griggs A."/>
            <person name="Gujja S."/>
            <person name="Heiman D."/>
            <person name="Howarth C."/>
            <person name="Larson L."/>
            <person name="Lui A."/>
            <person name="MacDonald P.J.P."/>
            <person name="Mehta T."/>
            <person name="Montmayeur A."/>
            <person name="Murphy C."/>
            <person name="Neiman D."/>
            <person name="Pearson M."/>
            <person name="Priest M."/>
            <person name="Roberts A."/>
            <person name="Saif S."/>
            <person name="Shea T."/>
            <person name="Shenoy N."/>
            <person name="Sisk P."/>
            <person name="Stolte C."/>
            <person name="Sykes S."/>
            <person name="Yandava C."/>
            <person name="Wortman J."/>
            <person name="Nusbaum C."/>
            <person name="Birren B."/>
        </authorList>
    </citation>
    <scope>NUCLEOTIDE SEQUENCE</scope>
    <source>
        <strain evidence="2">R3-111a-1</strain>
    </source>
</reference>
<feature type="region of interest" description="Disordered" evidence="1">
    <location>
        <begin position="24"/>
        <end position="50"/>
    </location>
</feature>
<reference evidence="3" key="4">
    <citation type="journal article" date="2015" name="G3 (Bethesda)">
        <title>Genome sequences of three phytopathogenic species of the Magnaporthaceae family of fungi.</title>
        <authorList>
            <person name="Okagaki L.H."/>
            <person name="Nunes C.C."/>
            <person name="Sailsbery J."/>
            <person name="Clay B."/>
            <person name="Brown D."/>
            <person name="John T."/>
            <person name="Oh Y."/>
            <person name="Young N."/>
            <person name="Fitzgerald M."/>
            <person name="Haas B.J."/>
            <person name="Zeng Q."/>
            <person name="Young S."/>
            <person name="Adiconis X."/>
            <person name="Fan L."/>
            <person name="Levin J.Z."/>
            <person name="Mitchell T.K."/>
            <person name="Okubara P.A."/>
            <person name="Farman M.L."/>
            <person name="Kohn L.M."/>
            <person name="Birren B."/>
            <person name="Ma L.-J."/>
            <person name="Dean R.A."/>
        </authorList>
    </citation>
    <scope>NUCLEOTIDE SEQUENCE</scope>
    <source>
        <strain evidence="3">R3-111a-1</strain>
    </source>
</reference>
<protein>
    <submittedName>
        <fullName evidence="2 3">Uncharacterized protein</fullName>
    </submittedName>
</protein>
<evidence type="ECO:0000313" key="4">
    <source>
        <dbReference type="Proteomes" id="UP000006039"/>
    </source>
</evidence>
<dbReference type="HOGENOM" id="CLU_2171226_0_0_1"/>
<dbReference type="EMBL" id="GL385395">
    <property type="protein sequence ID" value="EJT80052.1"/>
    <property type="molecule type" value="Genomic_DNA"/>
</dbReference>
<dbReference type="VEuPathDB" id="FungiDB:GGTG_00058"/>
<accession>J3NFL2</accession>
<evidence type="ECO:0000313" key="2">
    <source>
        <dbReference type="EMBL" id="EJT80052.1"/>
    </source>
</evidence>
<evidence type="ECO:0000313" key="3">
    <source>
        <dbReference type="EnsemblFungi" id="EJT80052"/>
    </source>
</evidence>
<gene>
    <name evidence="3" type="primary">20340516</name>
    <name evidence="2" type="ORF">GGTG_00058</name>
</gene>
<keyword evidence="4" id="KW-1185">Reference proteome</keyword>
<reference evidence="4" key="1">
    <citation type="submission" date="2010-07" db="EMBL/GenBank/DDBJ databases">
        <title>The genome sequence of Gaeumannomyces graminis var. tritici strain R3-111a-1.</title>
        <authorList>
            <consortium name="The Broad Institute Genome Sequencing Platform"/>
            <person name="Ma L.-J."/>
            <person name="Dead R."/>
            <person name="Young S."/>
            <person name="Zeng Q."/>
            <person name="Koehrsen M."/>
            <person name="Alvarado L."/>
            <person name="Berlin A."/>
            <person name="Chapman S.B."/>
            <person name="Chen Z."/>
            <person name="Freedman E."/>
            <person name="Gellesch M."/>
            <person name="Goldberg J."/>
            <person name="Griggs A."/>
            <person name="Gujja S."/>
            <person name="Heilman E.R."/>
            <person name="Heiman D."/>
            <person name="Hepburn T."/>
            <person name="Howarth C."/>
            <person name="Jen D."/>
            <person name="Larson L."/>
            <person name="Mehta T."/>
            <person name="Neiman D."/>
            <person name="Pearson M."/>
            <person name="Roberts A."/>
            <person name="Saif S."/>
            <person name="Shea T."/>
            <person name="Shenoy N."/>
            <person name="Sisk P."/>
            <person name="Stolte C."/>
            <person name="Sykes S."/>
            <person name="Walk T."/>
            <person name="White J."/>
            <person name="Yandava C."/>
            <person name="Haas B."/>
            <person name="Nusbaum C."/>
            <person name="Birren B."/>
        </authorList>
    </citation>
    <scope>NUCLEOTIDE SEQUENCE [LARGE SCALE GENOMIC DNA]</scope>
    <source>
        <strain evidence="4">R3-111a-1</strain>
    </source>
</reference>
<dbReference type="Proteomes" id="UP000006039">
    <property type="component" value="Unassembled WGS sequence"/>
</dbReference>
<name>J3NFL2_GAET3</name>
<feature type="compositionally biased region" description="Basic and acidic residues" evidence="1">
    <location>
        <begin position="24"/>
        <end position="40"/>
    </location>
</feature>
<organism evidence="2">
    <name type="scientific">Gaeumannomyces tritici (strain R3-111a-1)</name>
    <name type="common">Wheat and barley take-all root rot fungus</name>
    <name type="synonym">Gaeumannomyces graminis var. tritici</name>
    <dbReference type="NCBI Taxonomy" id="644352"/>
    <lineage>
        <taxon>Eukaryota</taxon>
        <taxon>Fungi</taxon>
        <taxon>Dikarya</taxon>
        <taxon>Ascomycota</taxon>
        <taxon>Pezizomycotina</taxon>
        <taxon>Sordariomycetes</taxon>
        <taxon>Sordariomycetidae</taxon>
        <taxon>Magnaporthales</taxon>
        <taxon>Magnaporthaceae</taxon>
        <taxon>Gaeumannomyces</taxon>
    </lineage>
</organism>
<dbReference type="EnsemblFungi" id="EJT80052">
    <property type="protein sequence ID" value="EJT80052"/>
    <property type="gene ID" value="GGTG_00058"/>
</dbReference>
<reference evidence="3" key="5">
    <citation type="submission" date="2018-04" db="UniProtKB">
        <authorList>
            <consortium name="EnsemblFungi"/>
        </authorList>
    </citation>
    <scope>IDENTIFICATION</scope>
    <source>
        <strain evidence="3">R3-111a-1</strain>
    </source>
</reference>
<sequence length="110" mass="11519">MVDGRAVEGFRSVVVSFGVTPRADLIRHPCPDQGPRRLAPDHQPPVAGLQPLEGSAQQLSRADNPAAQEATGDLGNLVHQSIRQSPSPGAATMPLSPGSSRRSGQACYRG</sequence>
<dbReference type="RefSeq" id="XP_009216061.1">
    <property type="nucleotide sequence ID" value="XM_009217797.1"/>
</dbReference>
<feature type="region of interest" description="Disordered" evidence="1">
    <location>
        <begin position="80"/>
        <end position="110"/>
    </location>
</feature>